<feature type="compositionally biased region" description="Polar residues" evidence="1">
    <location>
        <begin position="13"/>
        <end position="24"/>
    </location>
</feature>
<keyword evidence="2" id="KW-1185">Reference proteome</keyword>
<organism evidence="2 3">
    <name type="scientific">Haemonchus contortus</name>
    <name type="common">Barber pole worm</name>
    <dbReference type="NCBI Taxonomy" id="6289"/>
    <lineage>
        <taxon>Eukaryota</taxon>
        <taxon>Metazoa</taxon>
        <taxon>Ecdysozoa</taxon>
        <taxon>Nematoda</taxon>
        <taxon>Chromadorea</taxon>
        <taxon>Rhabditida</taxon>
        <taxon>Rhabditina</taxon>
        <taxon>Rhabditomorpha</taxon>
        <taxon>Strongyloidea</taxon>
        <taxon>Trichostrongylidae</taxon>
        <taxon>Haemonchus</taxon>
    </lineage>
</organism>
<sequence length="111" mass="12163">MAENSAGPAGKSPTLQLKTQAPQTNGRRFQMYWEKYNAPCVSNHTEARQRAMIKWTRTLTQVNGKDNLVTGEANSFTAYRPPWAPPYEVYSAGDYAPGTPSNCLAGSGHTP</sequence>
<evidence type="ECO:0000313" key="3">
    <source>
        <dbReference type="WBParaSite" id="HCON_00171020-00001"/>
    </source>
</evidence>
<dbReference type="Proteomes" id="UP000025227">
    <property type="component" value="Unplaced"/>
</dbReference>
<evidence type="ECO:0000313" key="2">
    <source>
        <dbReference type="Proteomes" id="UP000025227"/>
    </source>
</evidence>
<feature type="region of interest" description="Disordered" evidence="1">
    <location>
        <begin position="1"/>
        <end position="24"/>
    </location>
</feature>
<dbReference type="WBParaSite" id="HCON_00171020-00001">
    <property type="protein sequence ID" value="HCON_00171020-00001"/>
    <property type="gene ID" value="HCON_00171020"/>
</dbReference>
<proteinExistence type="predicted"/>
<name>A0A7I4Z050_HAECO</name>
<accession>A0A7I4Z050</accession>
<reference evidence="3" key="1">
    <citation type="submission" date="2020-12" db="UniProtKB">
        <authorList>
            <consortium name="WormBaseParasite"/>
        </authorList>
    </citation>
    <scope>IDENTIFICATION</scope>
    <source>
        <strain evidence="3">MHco3</strain>
    </source>
</reference>
<protein>
    <submittedName>
        <fullName evidence="3">Uncharacterized protein</fullName>
    </submittedName>
</protein>
<dbReference type="AlphaFoldDB" id="A0A7I4Z050"/>
<evidence type="ECO:0000256" key="1">
    <source>
        <dbReference type="SAM" id="MobiDB-lite"/>
    </source>
</evidence>